<gene>
    <name evidence="1" type="ORF">R3P38DRAFT_1058394</name>
</gene>
<accession>A0AAW0BFF5</accession>
<sequence>MSSPTVVRPTGLMESFHATRHFLGIDSCIMISARFISTGGSTLGKELLFPALHKVIHDLPILAVMIKDESFKPSFVKLDTIDLSAIVEFSNETDLETIFERQLSVRLDTTAPLPLWRLQVLKDGTVLFVFHHCIGDALSGAIFHKTLLAALQEPVVGADSALVVVPKTISLLPPLEEVTDVRPSLLNILTTALALFIPIPASWKRSYYAWTANPVSKTPDFTPHAKVMTFNAEEMDAFLKVCRTHNATITSAFYTLTAAIMSKLVPPHSPSYRTIGALVAISMRSIAGTPDGICNYVSGHYTYPPINPAFQWPAAAAYAQELQRQKTVARETVGLIYYLFGNIAPFFQNSMGNKRNAAFEISNVGRIPDPTAHGLGPWRIDRMVFAQSDLVVNAALKVNVIGDPTGAVHVTLTWGEAAIDRNLVDSFAVQFQEGVRSLIS</sequence>
<evidence type="ECO:0000313" key="1">
    <source>
        <dbReference type="EMBL" id="KAK7025011.1"/>
    </source>
</evidence>
<protein>
    <submittedName>
        <fullName evidence="1">Alcohol acetyltransferase</fullName>
    </submittedName>
</protein>
<proteinExistence type="predicted"/>
<keyword evidence="2" id="KW-1185">Reference proteome</keyword>
<dbReference type="Gene3D" id="3.30.559.10">
    <property type="entry name" value="Chloramphenicol acetyltransferase-like domain"/>
    <property type="match status" value="1"/>
</dbReference>
<dbReference type="SUPFAM" id="SSF52777">
    <property type="entry name" value="CoA-dependent acyltransferases"/>
    <property type="match status" value="2"/>
</dbReference>
<dbReference type="InterPro" id="IPR052058">
    <property type="entry name" value="Alcohol_O-acetyltransferase"/>
</dbReference>
<dbReference type="PANTHER" id="PTHR28037:SF1">
    <property type="entry name" value="ALCOHOL O-ACETYLTRANSFERASE 1-RELATED"/>
    <property type="match status" value="1"/>
</dbReference>
<name>A0AAW0BFF5_9AGAR</name>
<comment type="caution">
    <text evidence="1">The sequence shown here is derived from an EMBL/GenBank/DDBJ whole genome shotgun (WGS) entry which is preliminary data.</text>
</comment>
<reference evidence="1 2" key="1">
    <citation type="journal article" date="2024" name="J Genomics">
        <title>Draft genome sequencing and assembly of Favolaschia claudopus CIRM-BRFM 2984 isolated from oak limbs.</title>
        <authorList>
            <person name="Navarro D."/>
            <person name="Drula E."/>
            <person name="Chaduli D."/>
            <person name="Cazenave R."/>
            <person name="Ahrendt S."/>
            <person name="Wang J."/>
            <person name="Lipzen A."/>
            <person name="Daum C."/>
            <person name="Barry K."/>
            <person name="Grigoriev I.V."/>
            <person name="Favel A."/>
            <person name="Rosso M.N."/>
            <person name="Martin F."/>
        </authorList>
    </citation>
    <scope>NUCLEOTIDE SEQUENCE [LARGE SCALE GENOMIC DNA]</scope>
    <source>
        <strain evidence="1 2">CIRM-BRFM 2984</strain>
    </source>
</reference>
<dbReference type="InterPro" id="IPR010828">
    <property type="entry name" value="Atf2/Sli1-like"/>
</dbReference>
<dbReference type="EMBL" id="JAWWNJ010000034">
    <property type="protein sequence ID" value="KAK7025011.1"/>
    <property type="molecule type" value="Genomic_DNA"/>
</dbReference>
<dbReference type="GO" id="GO:0008080">
    <property type="term" value="F:N-acetyltransferase activity"/>
    <property type="evidence" value="ECO:0007669"/>
    <property type="project" value="TreeGrafter"/>
</dbReference>
<dbReference type="PANTHER" id="PTHR28037">
    <property type="entry name" value="ALCOHOL O-ACETYLTRANSFERASE 1-RELATED"/>
    <property type="match status" value="1"/>
</dbReference>
<dbReference type="Proteomes" id="UP001362999">
    <property type="component" value="Unassembled WGS sequence"/>
</dbReference>
<organism evidence="1 2">
    <name type="scientific">Favolaschia claudopus</name>
    <dbReference type="NCBI Taxonomy" id="2862362"/>
    <lineage>
        <taxon>Eukaryota</taxon>
        <taxon>Fungi</taxon>
        <taxon>Dikarya</taxon>
        <taxon>Basidiomycota</taxon>
        <taxon>Agaricomycotina</taxon>
        <taxon>Agaricomycetes</taxon>
        <taxon>Agaricomycetidae</taxon>
        <taxon>Agaricales</taxon>
        <taxon>Marasmiineae</taxon>
        <taxon>Mycenaceae</taxon>
        <taxon>Favolaschia</taxon>
    </lineage>
</organism>
<dbReference type="InterPro" id="IPR023213">
    <property type="entry name" value="CAT-like_dom_sf"/>
</dbReference>
<dbReference type="AlphaFoldDB" id="A0AAW0BFF5"/>
<evidence type="ECO:0000313" key="2">
    <source>
        <dbReference type="Proteomes" id="UP001362999"/>
    </source>
</evidence>
<dbReference type="Pfam" id="PF07247">
    <property type="entry name" value="AATase"/>
    <property type="match status" value="1"/>
</dbReference>